<name>A0A1W6U1E5_VIBAL</name>
<dbReference type="EMBL" id="CP017904">
    <property type="protein sequence ID" value="ARP21897.1"/>
    <property type="molecule type" value="Genomic_DNA"/>
</dbReference>
<dbReference type="AlphaFoldDB" id="A0A1W6U1E5"/>
<dbReference type="RefSeq" id="WP_025767551.1">
    <property type="nucleotide sequence ID" value="NZ_CP017893.1"/>
</dbReference>
<geneLocation type="plasmid" evidence="1">
    <name>pL289</name>
</geneLocation>
<proteinExistence type="predicted"/>
<organism evidence="1">
    <name type="scientific">Vibrio alginolyticus</name>
    <dbReference type="NCBI Taxonomy" id="663"/>
    <lineage>
        <taxon>Bacteria</taxon>
        <taxon>Pseudomonadati</taxon>
        <taxon>Pseudomonadota</taxon>
        <taxon>Gammaproteobacteria</taxon>
        <taxon>Vibrionales</taxon>
        <taxon>Vibrionaceae</taxon>
        <taxon>Vibrio</taxon>
    </lineage>
</organism>
<reference evidence="1" key="1">
    <citation type="submission" date="2016-10" db="EMBL/GenBank/DDBJ databases">
        <title>The High Quality Genome of Vibrio alginolyticus K01M1.</title>
        <authorList>
            <person name="Wendling C."/>
            <person name="Chibani C.M."/>
            <person name="Hertel R."/>
            <person name="Sproer C."/>
            <person name="Bunk B."/>
            <person name="Overmann J."/>
            <person name="Roth O."/>
            <person name="Liesegang H."/>
        </authorList>
    </citation>
    <scope>NUCLEOTIDE SEQUENCE</scope>
    <source>
        <strain evidence="1">K05K4</strain>
        <plasmid evidence="1">pL289</plasmid>
    </source>
</reference>
<protein>
    <submittedName>
        <fullName evidence="1">Uncharacterized protein</fullName>
    </submittedName>
</protein>
<evidence type="ECO:0000313" key="1">
    <source>
        <dbReference type="EMBL" id="ARP21897.1"/>
    </source>
</evidence>
<sequence length="315" mass="36099">MSIFLEQYKARIAARNHDRREFRKRRHHEFLNNKLMEQQRQLQGQRTQQHNEILKHNRAANLSVLEKLNQLEVNELQARKADNIQGVKMLHDQTWNTQVALLEMLMIELVSFPRRSDFGSLINSFVVNNGDLPITHSLVLSTLNSLKLKKLTQAFCEMSLKYEPATQLNMTDDVFDSKIYCYVYAALLKATINQFPEPGVEPSHISIVLFEFLVGEPDNDAIQVLAEYVFSNGVGLDSGFPQYLNTEEAQFLIFKLYDSLPNDAELAIQFIESCLMTDQYEIGTNIREKAVLTESTNPEIKASLNRLIELASTGN</sequence>
<keyword evidence="1" id="KW-0614">Plasmid</keyword>
<accession>A0A1W6U1E5</accession>
<gene>
    <name evidence="1" type="ORF">K05K4_51950</name>
</gene>